<sequence>TGVGIDEENNRKEWKLINSHVALNQIKDNQIITGRDIATMHGENRMDIDVRREREMLLEGIPRDTPVVVANLSKSFEKFVAIRDISLHIPNSSVFALLGPNGAAKTTFINLLTGLLEPNEGQIYLLGKDMSNRKQRQQVYKNLGLCQQFDVYLPNLTVRQHLKLFAVIHGIEWKKADSIVQYIAAFVCLGGVLDKCVGQLSGGMRRRMNLALALIG</sequence>
<evidence type="ECO:0000256" key="2">
    <source>
        <dbReference type="ARBA" id="ARBA00022737"/>
    </source>
</evidence>
<evidence type="ECO:0000256" key="1">
    <source>
        <dbReference type="ARBA" id="ARBA00022448"/>
    </source>
</evidence>
<protein>
    <submittedName>
        <fullName evidence="4">ABC transporter family protein</fullName>
    </submittedName>
</protein>
<proteinExistence type="predicted"/>
<feature type="non-terminal residue" evidence="4">
    <location>
        <position position="1"/>
    </location>
</feature>
<evidence type="ECO:0000259" key="3">
    <source>
        <dbReference type="Pfam" id="PF00005"/>
    </source>
</evidence>
<dbReference type="AlphaFoldDB" id="A0A146KC38"/>
<dbReference type="GO" id="GO:0016887">
    <property type="term" value="F:ATP hydrolysis activity"/>
    <property type="evidence" value="ECO:0007669"/>
    <property type="project" value="InterPro"/>
</dbReference>
<gene>
    <name evidence="4" type="ORF">TPC1_13025</name>
</gene>
<dbReference type="GO" id="GO:0016020">
    <property type="term" value="C:membrane"/>
    <property type="evidence" value="ECO:0007669"/>
    <property type="project" value="InterPro"/>
</dbReference>
<feature type="domain" description="ABC transporter" evidence="3">
    <location>
        <begin position="83"/>
        <end position="215"/>
    </location>
</feature>
<reference evidence="4" key="1">
    <citation type="submission" date="2015-07" db="EMBL/GenBank/DDBJ databases">
        <title>Adaptation to a free-living lifestyle via gene acquisitions in the diplomonad Trepomonas sp. PC1.</title>
        <authorList>
            <person name="Xu F."/>
            <person name="Jerlstrom-Hultqvist J."/>
            <person name="Kolisko M."/>
            <person name="Simpson A.G.B."/>
            <person name="Roger A.J."/>
            <person name="Svard S.G."/>
            <person name="Andersson J.O."/>
        </authorList>
    </citation>
    <scope>NUCLEOTIDE SEQUENCE</scope>
    <source>
        <strain evidence="4">PC1</strain>
    </source>
</reference>
<organism evidence="4">
    <name type="scientific">Trepomonas sp. PC1</name>
    <dbReference type="NCBI Taxonomy" id="1076344"/>
    <lineage>
        <taxon>Eukaryota</taxon>
        <taxon>Metamonada</taxon>
        <taxon>Diplomonadida</taxon>
        <taxon>Hexamitidae</taxon>
        <taxon>Hexamitinae</taxon>
        <taxon>Trepomonas</taxon>
    </lineage>
</organism>
<dbReference type="Gene3D" id="3.40.50.300">
    <property type="entry name" value="P-loop containing nucleotide triphosphate hydrolases"/>
    <property type="match status" value="1"/>
</dbReference>
<dbReference type="SUPFAM" id="SSF52540">
    <property type="entry name" value="P-loop containing nucleoside triphosphate hydrolases"/>
    <property type="match status" value="1"/>
</dbReference>
<dbReference type="PANTHER" id="PTHR19229:SF36">
    <property type="entry name" value="ATP-BINDING CASSETTE SUB-FAMILY A MEMBER 2"/>
    <property type="match status" value="1"/>
</dbReference>
<dbReference type="InterPro" id="IPR027417">
    <property type="entry name" value="P-loop_NTPase"/>
</dbReference>
<dbReference type="GO" id="GO:0005524">
    <property type="term" value="F:ATP binding"/>
    <property type="evidence" value="ECO:0007669"/>
    <property type="project" value="InterPro"/>
</dbReference>
<dbReference type="GO" id="GO:0140359">
    <property type="term" value="F:ABC-type transporter activity"/>
    <property type="evidence" value="ECO:0007669"/>
    <property type="project" value="InterPro"/>
</dbReference>
<dbReference type="GO" id="GO:0005319">
    <property type="term" value="F:lipid transporter activity"/>
    <property type="evidence" value="ECO:0007669"/>
    <property type="project" value="TreeGrafter"/>
</dbReference>
<dbReference type="PANTHER" id="PTHR19229">
    <property type="entry name" value="ATP-BINDING CASSETTE TRANSPORTER SUBFAMILY A ABCA"/>
    <property type="match status" value="1"/>
</dbReference>
<keyword evidence="2" id="KW-0677">Repeat</keyword>
<dbReference type="Pfam" id="PF00005">
    <property type="entry name" value="ABC_tran"/>
    <property type="match status" value="1"/>
</dbReference>
<dbReference type="InterPro" id="IPR026082">
    <property type="entry name" value="ABCA"/>
</dbReference>
<evidence type="ECO:0000313" key="4">
    <source>
        <dbReference type="EMBL" id="JAP94352.1"/>
    </source>
</evidence>
<name>A0A146KC38_9EUKA</name>
<accession>A0A146KC38</accession>
<keyword evidence="1" id="KW-0813">Transport</keyword>
<dbReference type="EMBL" id="GDID01002254">
    <property type="protein sequence ID" value="JAP94352.1"/>
    <property type="molecule type" value="Transcribed_RNA"/>
</dbReference>
<dbReference type="InterPro" id="IPR003439">
    <property type="entry name" value="ABC_transporter-like_ATP-bd"/>
</dbReference>